<keyword evidence="2" id="KW-1185">Reference proteome</keyword>
<proteinExistence type="predicted"/>
<evidence type="ECO:0000313" key="1">
    <source>
        <dbReference type="EMBL" id="NML68021.1"/>
    </source>
</evidence>
<reference evidence="1 2" key="1">
    <citation type="submission" date="2020-04" db="EMBL/GenBank/DDBJ databases">
        <title>Hymenobacter polaris sp. nov., isolated from Arctic soil.</title>
        <authorList>
            <person name="Dahal R.H."/>
        </authorList>
    </citation>
    <scope>NUCLEOTIDE SEQUENCE [LARGE SCALE GENOMIC DNA]</scope>
    <source>
        <strain evidence="1 2">RP-2-7</strain>
    </source>
</reference>
<gene>
    <name evidence="1" type="ORF">HHL22_22720</name>
</gene>
<accession>A0A7Y0AII8</accession>
<organism evidence="1 2">
    <name type="scientific">Hymenobacter polaris</name>
    <dbReference type="NCBI Taxonomy" id="2682546"/>
    <lineage>
        <taxon>Bacteria</taxon>
        <taxon>Pseudomonadati</taxon>
        <taxon>Bacteroidota</taxon>
        <taxon>Cytophagia</taxon>
        <taxon>Cytophagales</taxon>
        <taxon>Hymenobacteraceae</taxon>
        <taxon>Hymenobacter</taxon>
    </lineage>
</organism>
<comment type="caution">
    <text evidence="1">The sequence shown here is derived from an EMBL/GenBank/DDBJ whole genome shotgun (WGS) entry which is preliminary data.</text>
</comment>
<evidence type="ECO:0000313" key="2">
    <source>
        <dbReference type="Proteomes" id="UP000559626"/>
    </source>
</evidence>
<sequence length="137" mass="15410">MKTLFTAPYLTIYLHDSPAPMLELSWQSYAGSADFRAAAQQALALTQQFQVKAWLGDDRLLGAVRPADLQWAEHDILPALAQAGLQRFALLAPVAPMNNLLLGDMYKRTIPQLPYEIRYFTDLTEARTWALEMSNPT</sequence>
<dbReference type="EMBL" id="JABBGH010000005">
    <property type="protein sequence ID" value="NML68021.1"/>
    <property type="molecule type" value="Genomic_DNA"/>
</dbReference>
<dbReference type="RefSeq" id="WP_169533729.1">
    <property type="nucleotide sequence ID" value="NZ_JABBGH010000005.1"/>
</dbReference>
<name>A0A7Y0AII8_9BACT</name>
<protein>
    <recommendedName>
        <fullName evidence="3">STAS/SEC14 domain-containing protein</fullName>
    </recommendedName>
</protein>
<dbReference type="AlphaFoldDB" id="A0A7Y0AII8"/>
<dbReference type="Proteomes" id="UP000559626">
    <property type="component" value="Unassembled WGS sequence"/>
</dbReference>
<evidence type="ECO:0008006" key="3">
    <source>
        <dbReference type="Google" id="ProtNLM"/>
    </source>
</evidence>